<comment type="caution">
    <text evidence="1">The sequence shown here is derived from an EMBL/GenBank/DDBJ whole genome shotgun (WGS) entry which is preliminary data.</text>
</comment>
<evidence type="ECO:0000313" key="1">
    <source>
        <dbReference type="EMBL" id="MPL66239.1"/>
    </source>
</evidence>
<organism evidence="1">
    <name type="scientific">bioreactor metagenome</name>
    <dbReference type="NCBI Taxonomy" id="1076179"/>
    <lineage>
        <taxon>unclassified sequences</taxon>
        <taxon>metagenomes</taxon>
        <taxon>ecological metagenomes</taxon>
    </lineage>
</organism>
<accession>A0A644THN6</accession>
<name>A0A644THN6_9ZZZZ</name>
<gene>
    <name evidence="1" type="ORF">SDC9_11908</name>
</gene>
<proteinExistence type="predicted"/>
<dbReference type="EMBL" id="VSSQ01000031">
    <property type="protein sequence ID" value="MPL66239.1"/>
    <property type="molecule type" value="Genomic_DNA"/>
</dbReference>
<sequence>MTTFKMLNILGNTIWMKNYYKDKLQNKFNNLYFLAQIGISKINYTKILGLSIFDTKTMNSLFFYIL</sequence>
<protein>
    <submittedName>
        <fullName evidence="1">Uncharacterized protein</fullName>
    </submittedName>
</protein>
<dbReference type="AlphaFoldDB" id="A0A644THN6"/>
<reference evidence="1" key="1">
    <citation type="submission" date="2019-08" db="EMBL/GenBank/DDBJ databases">
        <authorList>
            <person name="Kucharzyk K."/>
            <person name="Murdoch R.W."/>
            <person name="Higgins S."/>
            <person name="Loffler F."/>
        </authorList>
    </citation>
    <scope>NUCLEOTIDE SEQUENCE</scope>
</reference>